<proteinExistence type="inferred from homology"/>
<evidence type="ECO:0000256" key="7">
    <source>
        <dbReference type="SAM" id="MobiDB-lite"/>
    </source>
</evidence>
<dbReference type="PROSITE" id="PS00287">
    <property type="entry name" value="CYSTATIN"/>
    <property type="match status" value="1"/>
</dbReference>
<accession>A0A8C9E2A5</accession>
<comment type="similarity">
    <text evidence="2">Belongs to the cystatin family.</text>
</comment>
<sequence length="241" mass="26092">SHPHPARPRPPSLPESCGRAPIPPSDSADGVADTKPRERGQPYSTRRLVPRRCLPGVPGCGLLPPTAHPYQDAPRPIPVPGARHPISGPGFPPAARRGSARASRDRRARSGGLISVRCSRQSSVLVRVRCSRVTAAWCPRPPAPPAAEMMCGAPTPTQPATADTQAIADQVRAQLEEKEKKFPMFKAVEFKSQVVAGRVFFIKVQVDDDNFVHIRVFESLPHENKPLALASYQTTKADTTS</sequence>
<dbReference type="CDD" id="cd00042">
    <property type="entry name" value="CY"/>
    <property type="match status" value="1"/>
</dbReference>
<feature type="compositionally biased region" description="Low complexity" evidence="7">
    <location>
        <begin position="53"/>
        <end position="65"/>
    </location>
</feature>
<evidence type="ECO:0000313" key="9">
    <source>
        <dbReference type="Ensembl" id="ENSPSNP00000014174.1"/>
    </source>
</evidence>
<dbReference type="GO" id="GO:0004869">
    <property type="term" value="F:cysteine-type endopeptidase inhibitor activity"/>
    <property type="evidence" value="ECO:0007669"/>
    <property type="project" value="UniProtKB-KW"/>
</dbReference>
<dbReference type="SUPFAM" id="SSF54403">
    <property type="entry name" value="Cystatin/monellin"/>
    <property type="match status" value="1"/>
</dbReference>
<feature type="domain" description="Cystatin" evidence="8">
    <location>
        <begin position="149"/>
        <end position="238"/>
    </location>
</feature>
<organism evidence="9 10">
    <name type="scientific">Phocoena sinus</name>
    <name type="common">Vaquita</name>
    <dbReference type="NCBI Taxonomy" id="42100"/>
    <lineage>
        <taxon>Eukaryota</taxon>
        <taxon>Metazoa</taxon>
        <taxon>Chordata</taxon>
        <taxon>Craniata</taxon>
        <taxon>Vertebrata</taxon>
        <taxon>Euteleostomi</taxon>
        <taxon>Mammalia</taxon>
        <taxon>Eutheria</taxon>
        <taxon>Laurasiatheria</taxon>
        <taxon>Artiodactyla</taxon>
        <taxon>Whippomorpha</taxon>
        <taxon>Cetacea</taxon>
        <taxon>Odontoceti</taxon>
        <taxon>Phocoenidae</taxon>
        <taxon>Phocoena</taxon>
    </lineage>
</organism>
<reference evidence="9" key="1">
    <citation type="submission" date="2019-08" db="EMBL/GenBank/DDBJ databases">
        <title>Phocoena sinus (Vaquita) genome, mPhoSin1, primary haplotype.</title>
        <authorList>
            <person name="Morin P."/>
            <person name="Mountcastle J."/>
            <person name="Fungtammasan C."/>
            <person name="Rhie A."/>
            <person name="Rojas-Bracho L."/>
            <person name="Smith C.R."/>
            <person name="Taylor B.L."/>
            <person name="Gulland F.M.D."/>
            <person name="Musser W."/>
            <person name="Houck M."/>
            <person name="Haase B."/>
            <person name="Paez S."/>
            <person name="Howe K."/>
            <person name="Torrance J."/>
            <person name="Formenti G."/>
            <person name="Phillippy A."/>
            <person name="Ryder O."/>
            <person name="Jarvis E.D."/>
            <person name="Fedrigo O."/>
        </authorList>
    </citation>
    <scope>NUCLEOTIDE SEQUENCE [LARGE SCALE GENOMIC DNA]</scope>
</reference>
<evidence type="ECO:0000256" key="2">
    <source>
        <dbReference type="ARBA" id="ARBA00009403"/>
    </source>
</evidence>
<keyword evidence="4" id="KW-0646">Protease inhibitor</keyword>
<dbReference type="InterPro" id="IPR018073">
    <property type="entry name" value="Prot_inh_cystat_CS"/>
</dbReference>
<evidence type="ECO:0000259" key="8">
    <source>
        <dbReference type="SMART" id="SM00043"/>
    </source>
</evidence>
<dbReference type="Pfam" id="PF00031">
    <property type="entry name" value="Cystatin"/>
    <property type="match status" value="1"/>
</dbReference>
<keyword evidence="10" id="KW-1185">Reference proteome</keyword>
<dbReference type="PRINTS" id="PR00295">
    <property type="entry name" value="STEFINA"/>
</dbReference>
<reference evidence="9" key="2">
    <citation type="submission" date="2025-08" db="UniProtKB">
        <authorList>
            <consortium name="Ensembl"/>
        </authorList>
    </citation>
    <scope>IDENTIFICATION</scope>
</reference>
<evidence type="ECO:0000256" key="5">
    <source>
        <dbReference type="ARBA" id="ARBA00022704"/>
    </source>
</evidence>
<feature type="region of interest" description="Disordered" evidence="7">
    <location>
        <begin position="1"/>
        <end position="110"/>
    </location>
</feature>
<dbReference type="GeneTree" id="ENSGT00940000154826"/>
<evidence type="ECO:0000256" key="1">
    <source>
        <dbReference type="ARBA" id="ARBA00004496"/>
    </source>
</evidence>
<dbReference type="InterPro" id="IPR001713">
    <property type="entry name" value="Prot_inh_stefin"/>
</dbReference>
<dbReference type="GO" id="GO:0005829">
    <property type="term" value="C:cytosol"/>
    <property type="evidence" value="ECO:0007669"/>
    <property type="project" value="TreeGrafter"/>
</dbReference>
<evidence type="ECO:0000256" key="4">
    <source>
        <dbReference type="ARBA" id="ARBA00022690"/>
    </source>
</evidence>
<dbReference type="PANTHER" id="PTHR11414:SF22">
    <property type="entry name" value="CYSTATIN-B"/>
    <property type="match status" value="1"/>
</dbReference>
<protein>
    <recommendedName>
        <fullName evidence="8">Cystatin domain-containing protein</fullName>
    </recommendedName>
</protein>
<comment type="subcellular location">
    <subcellularLocation>
        <location evidence="1">Cytoplasm</location>
    </subcellularLocation>
</comment>
<dbReference type="PANTHER" id="PTHR11414">
    <property type="entry name" value="CYSTATIN FAMILY MEMBER"/>
    <property type="match status" value="1"/>
</dbReference>
<keyword evidence="3" id="KW-0963">Cytoplasm</keyword>
<dbReference type="Proteomes" id="UP000694554">
    <property type="component" value="Chromosome 4"/>
</dbReference>
<evidence type="ECO:0000256" key="6">
    <source>
        <dbReference type="ARBA" id="ARBA00022990"/>
    </source>
</evidence>
<name>A0A8C9E2A5_PHOSS</name>
<dbReference type="InterPro" id="IPR000010">
    <property type="entry name" value="Cystatin_dom"/>
</dbReference>
<dbReference type="SMART" id="SM00043">
    <property type="entry name" value="CY"/>
    <property type="match status" value="1"/>
</dbReference>
<dbReference type="Gene3D" id="3.10.450.10">
    <property type="match status" value="1"/>
</dbReference>
<keyword evidence="5" id="KW-0789">Thiol protease inhibitor</keyword>
<reference evidence="9" key="3">
    <citation type="submission" date="2025-09" db="UniProtKB">
        <authorList>
            <consortium name="Ensembl"/>
        </authorList>
    </citation>
    <scope>IDENTIFICATION</scope>
</reference>
<dbReference type="Ensembl" id="ENSPSNT00000016022.1">
    <property type="protein sequence ID" value="ENSPSNP00000014174.1"/>
    <property type="gene ID" value="ENSPSNG00000010486.1"/>
</dbReference>
<dbReference type="InterPro" id="IPR046350">
    <property type="entry name" value="Cystatin_sf"/>
</dbReference>
<evidence type="ECO:0000313" key="10">
    <source>
        <dbReference type="Proteomes" id="UP000694554"/>
    </source>
</evidence>
<gene>
    <name evidence="9" type="primary">CSTB</name>
</gene>
<dbReference type="AlphaFoldDB" id="A0A8C9E2A5"/>
<keyword evidence="6" id="KW-0007">Acetylation</keyword>
<dbReference type="FunFam" id="3.10.450.10:FF:000001">
    <property type="entry name" value="Cystatin-A"/>
    <property type="match status" value="1"/>
</dbReference>
<feature type="compositionally biased region" description="Low complexity" evidence="7">
    <location>
        <begin position="87"/>
        <end position="101"/>
    </location>
</feature>
<evidence type="ECO:0000256" key="3">
    <source>
        <dbReference type="ARBA" id="ARBA00022490"/>
    </source>
</evidence>